<reference evidence="1" key="1">
    <citation type="submission" date="2023-07" db="EMBL/GenBank/DDBJ databases">
        <title>Chromosome-level genome assembly of Artemia franciscana.</title>
        <authorList>
            <person name="Jo E."/>
        </authorList>
    </citation>
    <scope>NUCLEOTIDE SEQUENCE</scope>
    <source>
        <tissue evidence="1">Whole body</tissue>
    </source>
</reference>
<dbReference type="Proteomes" id="UP001187531">
    <property type="component" value="Unassembled WGS sequence"/>
</dbReference>
<protein>
    <submittedName>
        <fullName evidence="1">Uncharacterized protein</fullName>
    </submittedName>
</protein>
<gene>
    <name evidence="1" type="ORF">QYM36_008950</name>
</gene>
<dbReference type="EMBL" id="JAVRJZ010000013">
    <property type="protein sequence ID" value="KAK2714565.1"/>
    <property type="molecule type" value="Genomic_DNA"/>
</dbReference>
<dbReference type="AlphaFoldDB" id="A0AA88HMK7"/>
<organism evidence="1 2">
    <name type="scientific">Artemia franciscana</name>
    <name type="common">Brine shrimp</name>
    <name type="synonym">Artemia sanfranciscana</name>
    <dbReference type="NCBI Taxonomy" id="6661"/>
    <lineage>
        <taxon>Eukaryota</taxon>
        <taxon>Metazoa</taxon>
        <taxon>Ecdysozoa</taxon>
        <taxon>Arthropoda</taxon>
        <taxon>Crustacea</taxon>
        <taxon>Branchiopoda</taxon>
        <taxon>Anostraca</taxon>
        <taxon>Artemiidae</taxon>
        <taxon>Artemia</taxon>
    </lineage>
</organism>
<proteinExistence type="predicted"/>
<evidence type="ECO:0000313" key="2">
    <source>
        <dbReference type="Proteomes" id="UP001187531"/>
    </source>
</evidence>
<keyword evidence="2" id="KW-1185">Reference proteome</keyword>
<sequence length="112" mass="13000">MASRIKNNKQVKRNTRRDKLIHLDKKAAIGEEEAKHGESKVVYKSTKEIMRKCRITNRPVKDANGNIVSDSVEISVVWALHLEKILNRPHQADPQDILRALFERQNQHRKAL</sequence>
<name>A0AA88HMK7_ARTSF</name>
<accession>A0AA88HMK7</accession>
<evidence type="ECO:0000313" key="1">
    <source>
        <dbReference type="EMBL" id="KAK2714565.1"/>
    </source>
</evidence>
<comment type="caution">
    <text evidence="1">The sequence shown here is derived from an EMBL/GenBank/DDBJ whole genome shotgun (WGS) entry which is preliminary data.</text>
</comment>